<dbReference type="InterPro" id="IPR006314">
    <property type="entry name" value="Dyp_peroxidase"/>
</dbReference>
<dbReference type="Pfam" id="PF20628">
    <property type="entry name" value="Dyp_perox_C"/>
    <property type="match status" value="1"/>
</dbReference>
<keyword evidence="4" id="KW-0560">Oxidoreductase</keyword>
<evidence type="ECO:0000256" key="4">
    <source>
        <dbReference type="ARBA" id="ARBA00023002"/>
    </source>
</evidence>
<evidence type="ECO:0000256" key="1">
    <source>
        <dbReference type="ARBA" id="ARBA00001970"/>
    </source>
</evidence>
<dbReference type="InterPro" id="IPR048327">
    <property type="entry name" value="Dyp_perox_N"/>
</dbReference>
<dbReference type="GO" id="GO:0046872">
    <property type="term" value="F:metal ion binding"/>
    <property type="evidence" value="ECO:0007669"/>
    <property type="project" value="UniProtKB-KW"/>
</dbReference>
<protein>
    <submittedName>
        <fullName evidence="10">Putative iron-dependent peroxidase</fullName>
    </submittedName>
</protein>
<keyword evidence="3" id="KW-0479">Metal-binding</keyword>
<evidence type="ECO:0000256" key="6">
    <source>
        <dbReference type="ARBA" id="ARBA00025737"/>
    </source>
</evidence>
<evidence type="ECO:0000259" key="9">
    <source>
        <dbReference type="Pfam" id="PF20628"/>
    </source>
</evidence>
<dbReference type="InterPro" id="IPR011008">
    <property type="entry name" value="Dimeric_a/b-barrel"/>
</dbReference>
<feature type="domain" description="Dyp-type peroxidase C-terminal" evidence="9">
    <location>
        <begin position="160"/>
        <end position="318"/>
    </location>
</feature>
<dbReference type="STRING" id="310781.SAMN05216259_101300"/>
<dbReference type="EMBL" id="FNIE01000001">
    <property type="protein sequence ID" value="SDM72350.1"/>
    <property type="molecule type" value="Genomic_DNA"/>
</dbReference>
<evidence type="ECO:0000256" key="5">
    <source>
        <dbReference type="ARBA" id="ARBA00023004"/>
    </source>
</evidence>
<feature type="region of interest" description="Disordered" evidence="7">
    <location>
        <begin position="1"/>
        <end position="25"/>
    </location>
</feature>
<evidence type="ECO:0000256" key="2">
    <source>
        <dbReference type="ARBA" id="ARBA00022559"/>
    </source>
</evidence>
<accession>A0A1G9VJR5</accession>
<dbReference type="PANTHER" id="PTHR30521:SF0">
    <property type="entry name" value="DYP-TYPE PEROXIDASE FAMILY PROTEIN"/>
    <property type="match status" value="1"/>
</dbReference>
<keyword evidence="2 10" id="KW-0575">Peroxidase</keyword>
<evidence type="ECO:0000256" key="3">
    <source>
        <dbReference type="ARBA" id="ARBA00022723"/>
    </source>
</evidence>
<sequence>MIAGREAAKHREYAVATEPQHTVGPEPQAVLEPLTGAAIFLVLTVDEGGEDEVRDLLTDLPGLVRAYGFGAPDARLSCIAGIGAEVWGRLFDAPLPLQLHPFQPLQGPRHRAPATPGDLLFHIRAARHDLCFALAGEIMGRLRGAVTVQDEVQGFKYLDVRDLLGFVDGTENPVGPDARDAVVIGEEDPEHAGGSYVIVQKYLHDLDAWNALPVEAQERIIGRTKATNIELDQDDSHVALNTVTGPDGEERDILRDNMPFGSPGRGEFGTYFIGYARTPEVTEQMLRNMFLGTAAASHDRILDFSTAVTGTLFYAPPAGFLDDLPPAPGAPGAAEVPAPAAAVPAAAVPDRSPAGAAAVPVRADGSLGIGNLNRSTPS</sequence>
<reference evidence="10 11" key="1">
    <citation type="submission" date="2016-10" db="EMBL/GenBank/DDBJ databases">
        <authorList>
            <person name="de Groot N.N."/>
        </authorList>
    </citation>
    <scope>NUCLEOTIDE SEQUENCE [LARGE SCALE GENOMIC DNA]</scope>
    <source>
        <strain evidence="10 11">CGMCC 4.2022</strain>
    </source>
</reference>
<dbReference type="Pfam" id="PF04261">
    <property type="entry name" value="Dyp_perox_N"/>
    <property type="match status" value="1"/>
</dbReference>
<evidence type="ECO:0000313" key="11">
    <source>
        <dbReference type="Proteomes" id="UP000199341"/>
    </source>
</evidence>
<comment type="similarity">
    <text evidence="6">Belongs to the DyP-type peroxidase family.</text>
</comment>
<feature type="domain" description="Dyp-type peroxidase N-terminal" evidence="8">
    <location>
        <begin position="28"/>
        <end position="156"/>
    </location>
</feature>
<dbReference type="PROSITE" id="PS51404">
    <property type="entry name" value="DYP_PEROXIDASE"/>
    <property type="match status" value="1"/>
</dbReference>
<organism evidence="10 11">
    <name type="scientific">Actinacidiphila guanduensis</name>
    <dbReference type="NCBI Taxonomy" id="310781"/>
    <lineage>
        <taxon>Bacteria</taxon>
        <taxon>Bacillati</taxon>
        <taxon>Actinomycetota</taxon>
        <taxon>Actinomycetes</taxon>
        <taxon>Kitasatosporales</taxon>
        <taxon>Streptomycetaceae</taxon>
        <taxon>Actinacidiphila</taxon>
    </lineage>
</organism>
<keyword evidence="5" id="KW-0408">Iron</keyword>
<dbReference type="AlphaFoldDB" id="A0A1G9VJR5"/>
<evidence type="ECO:0000313" key="10">
    <source>
        <dbReference type="EMBL" id="SDM72350.1"/>
    </source>
</evidence>
<proteinExistence type="inferred from homology"/>
<gene>
    <name evidence="10" type="ORF">SAMN05216259_101300</name>
</gene>
<evidence type="ECO:0000256" key="7">
    <source>
        <dbReference type="SAM" id="MobiDB-lite"/>
    </source>
</evidence>
<evidence type="ECO:0000259" key="8">
    <source>
        <dbReference type="Pfam" id="PF04261"/>
    </source>
</evidence>
<feature type="compositionally biased region" description="Basic and acidic residues" evidence="7">
    <location>
        <begin position="1"/>
        <end position="13"/>
    </location>
</feature>
<dbReference type="SUPFAM" id="SSF54909">
    <property type="entry name" value="Dimeric alpha+beta barrel"/>
    <property type="match status" value="1"/>
</dbReference>
<name>A0A1G9VJR5_9ACTN</name>
<dbReference type="GO" id="GO:0005829">
    <property type="term" value="C:cytosol"/>
    <property type="evidence" value="ECO:0007669"/>
    <property type="project" value="TreeGrafter"/>
</dbReference>
<dbReference type="InterPro" id="IPR048328">
    <property type="entry name" value="Dyp_perox_C"/>
</dbReference>
<dbReference type="Proteomes" id="UP000199341">
    <property type="component" value="Unassembled WGS sequence"/>
</dbReference>
<comment type="cofactor">
    <cofactor evidence="1">
        <name>heme b</name>
        <dbReference type="ChEBI" id="CHEBI:60344"/>
    </cofactor>
</comment>
<dbReference type="PANTHER" id="PTHR30521">
    <property type="entry name" value="DEFERROCHELATASE/PEROXIDASE"/>
    <property type="match status" value="1"/>
</dbReference>
<dbReference type="NCBIfam" id="TIGR01413">
    <property type="entry name" value="Dyp_perox_fam"/>
    <property type="match status" value="1"/>
</dbReference>
<keyword evidence="11" id="KW-1185">Reference proteome</keyword>
<dbReference type="GO" id="GO:0004601">
    <property type="term" value="F:peroxidase activity"/>
    <property type="evidence" value="ECO:0007669"/>
    <property type="project" value="UniProtKB-KW"/>
</dbReference>
<dbReference type="GO" id="GO:0020037">
    <property type="term" value="F:heme binding"/>
    <property type="evidence" value="ECO:0007669"/>
    <property type="project" value="InterPro"/>
</dbReference>